<dbReference type="InterPro" id="IPR027417">
    <property type="entry name" value="P-loop_NTPase"/>
</dbReference>
<dbReference type="InterPro" id="IPR049080">
    <property type="entry name" value="MOV-10-like_beta-barrel"/>
</dbReference>
<evidence type="ECO:0000256" key="3">
    <source>
        <dbReference type="ARBA" id="ARBA00012552"/>
    </source>
</evidence>
<comment type="similarity">
    <text evidence="2">Belongs to the DNA2/NAM7 helicase family. SDE3 subfamily.</text>
</comment>
<evidence type="ECO:0000256" key="5">
    <source>
        <dbReference type="ARBA" id="ARBA00047984"/>
    </source>
</evidence>
<feature type="compositionally biased region" description="Low complexity" evidence="7">
    <location>
        <begin position="318"/>
        <end position="331"/>
    </location>
</feature>
<dbReference type="Gene3D" id="3.40.50.300">
    <property type="entry name" value="P-loop containing nucleotide triphosphate hydrolases"/>
    <property type="match status" value="3"/>
</dbReference>
<name>A0A034V8U5_BACDO</name>
<feature type="domain" description="DNA2/NAM7 helicase-like C-terminal" evidence="9">
    <location>
        <begin position="964"/>
        <end position="1158"/>
    </location>
</feature>
<dbReference type="EC" id="3.6.4.13" evidence="3"/>
<dbReference type="InterPro" id="IPR041679">
    <property type="entry name" value="DNA2/NAM7-like_C"/>
</dbReference>
<dbReference type="CDD" id="cd18078">
    <property type="entry name" value="DEXXQc_Mov10L1"/>
    <property type="match status" value="1"/>
</dbReference>
<proteinExistence type="inferred from homology"/>
<reference evidence="11" key="1">
    <citation type="journal article" date="2014" name="BMC Genomics">
        <title>Characterizing the developmental transcriptome of the oriental fruit fly, Bactrocera dorsalis (Diptera: Tephritidae) through comparative genomic analysis with Drosophila melanogaster utilizing modENCODE datasets.</title>
        <authorList>
            <person name="Geib S.M."/>
            <person name="Calla B."/>
            <person name="Hall B."/>
            <person name="Hou S."/>
            <person name="Manoukis N.C."/>
        </authorList>
    </citation>
    <scope>NUCLEOTIDE SEQUENCE</scope>
    <source>
        <strain evidence="11">Punador</strain>
    </source>
</reference>
<dbReference type="GO" id="GO:0005524">
    <property type="term" value="F:ATP binding"/>
    <property type="evidence" value="ECO:0007669"/>
    <property type="project" value="UniProtKB-KW"/>
</dbReference>
<keyword evidence="11" id="KW-0347">Helicase</keyword>
<dbReference type="GO" id="GO:0003724">
    <property type="term" value="F:RNA helicase activity"/>
    <property type="evidence" value="ECO:0007669"/>
    <property type="project" value="UniProtKB-EC"/>
</dbReference>
<dbReference type="Pfam" id="PF13086">
    <property type="entry name" value="AAA_11"/>
    <property type="match status" value="2"/>
</dbReference>
<feature type="domain" description="DNA2/NAM7 helicase helicase" evidence="8">
    <location>
        <begin position="854"/>
        <end position="927"/>
    </location>
</feature>
<dbReference type="InterPro" id="IPR047187">
    <property type="entry name" value="SF1_C_Upf1"/>
</dbReference>
<keyword evidence="11" id="KW-0067">ATP-binding</keyword>
<feature type="domain" description="Helicase MOV-10-like beta-barrel" evidence="10">
    <location>
        <begin position="579"/>
        <end position="661"/>
    </location>
</feature>
<dbReference type="CDD" id="cd18808">
    <property type="entry name" value="SF1_C_Upf1"/>
    <property type="match status" value="1"/>
</dbReference>
<evidence type="ECO:0000313" key="11">
    <source>
        <dbReference type="EMBL" id="JAC38547.1"/>
    </source>
</evidence>
<sequence length="1208" mass="139059">MLSFFKNLWDSMDAEKQKRLLAEKLEEEQRHLDTEIEKEENEKIKKGENFNMQNVLRSINAPQNGTLSSNDADKCFQRLGVITSLKSNHGTIDHAIFFEIEAAGGLASELKVGCHVKYLAYQQVHSDHIKVVQINEVSELFWDESMPTTEKIEQQIAELRNEKPTFFNTHQRNILGLIMERKPSAIVVDTEHKLMNINLDTIEIDFIPQAGDRVYICCNVQSDEHFVNRQGEILQEVSVHPARLLKQEKCEVRRLNTDWGVLNNDCYFTLDVVPNACKLDVGDIVLADLIECERDPYIWRCVKLSLLERKSPQVTTPSKAGTTSSKAGTTSNGEIPSDMNSRKESNHAITVSDDARCIFSSTFQTKRIEMVIKNNIERNMRVLSIDFLGRRRDSQVKLVDPEHDNTAFEIPGHSSRALVFEVESKFYGESREFFVIKFEKFRVKRSISVVVCETEVEAEAALAQSNHSTINGLNGGVQNLRQRSRYYANQVWSNKGEVIPGVGLATKRRFLSLRIAYYEVPERLRNAYLTSTSRQEMIDSVENMFPCLKEELNIKNYTIRFQTLVFLEEIEYFVNFRNYDRERAHFTRDGEFLSLTIENLSERRPSLVIGDTVRAINPWSNDNDKRSYDGVIHKVLFNRILLKFNEGFQSKYNGEDFRLEFYYSRFSFRKQHFAVNRIIKHLGEPFLFPSRVHTREEPQLQIELNSDDNLMLQDKHYPWFNQMLNPIQKRAIRNILRGEAKNMPYVIFGPPGTGKTMTLVETMLQLIKLIPSSRLLIGTPSNGSADLIATRLIESKQLQPGDFVRLVSQNQIEKELVPEHLMPYCATVDMAADGTCDDSMIVTESGMKLRCQMKYLGRHRMTISTCTTLGNFLQMGFPTGHFTHVLIDESGQCTEPEVIVPLCLVSQTRGQVILAGDPHQLPAIVINRFATDRGLSISLLERILGRTPYLRDVMRFPDTSGFDPRLVTKLLYNYRSLPSILNVYSELFYDSELRPMVNEKSSREAEMLKKLDVLLPLSEKRPKSHGIFFYGTRSENKQESDSPSWFNPLEARNVFLMAIKLYRQGIQPENIGIITPYLKQVKHLRTLFIEADIAMPKIGSVEEFQGQERDIILISTVRSSHKFINSDLRHSLGFVQSAKRMNVAISRARYLMFIFGNPHLLYLDHCWRSCIKYCVDNEAYLGCDLPDDFDSRPELKKDETILDQDVSK</sequence>
<comment type="catalytic activity">
    <reaction evidence="5">
        <text>ATP + H2O = ADP + phosphate + H(+)</text>
        <dbReference type="Rhea" id="RHEA:13065"/>
        <dbReference type="ChEBI" id="CHEBI:15377"/>
        <dbReference type="ChEBI" id="CHEBI:15378"/>
        <dbReference type="ChEBI" id="CHEBI:30616"/>
        <dbReference type="ChEBI" id="CHEBI:43474"/>
        <dbReference type="ChEBI" id="CHEBI:456216"/>
        <dbReference type="EC" id="3.6.4.13"/>
    </reaction>
</comment>
<dbReference type="AlphaFoldDB" id="A0A034V8U5"/>
<keyword evidence="4" id="KW-0963">Cytoplasm</keyword>
<dbReference type="EMBL" id="GAKP01020405">
    <property type="protein sequence ID" value="JAC38547.1"/>
    <property type="molecule type" value="Transcribed_RNA"/>
</dbReference>
<dbReference type="GO" id="GO:0016787">
    <property type="term" value="F:hydrolase activity"/>
    <property type="evidence" value="ECO:0007669"/>
    <property type="project" value="UniProtKB-KW"/>
</dbReference>
<gene>
    <name evidence="11" type="primary">ARMI</name>
</gene>
<feature type="coiled-coil region" evidence="6">
    <location>
        <begin position="11"/>
        <end position="42"/>
    </location>
</feature>
<evidence type="ECO:0000256" key="7">
    <source>
        <dbReference type="SAM" id="MobiDB-lite"/>
    </source>
</evidence>
<feature type="domain" description="DNA2/NAM7 helicase helicase" evidence="8">
    <location>
        <begin position="724"/>
        <end position="816"/>
    </location>
</feature>
<dbReference type="PANTHER" id="PTHR45418:SF5">
    <property type="entry name" value="BRCA2-INTERACTING PROTEIN-LIKE-RELATED"/>
    <property type="match status" value="1"/>
</dbReference>
<dbReference type="SUPFAM" id="SSF52540">
    <property type="entry name" value="P-loop containing nucleoside triphosphate hydrolases"/>
    <property type="match status" value="1"/>
</dbReference>
<evidence type="ECO:0000256" key="6">
    <source>
        <dbReference type="SAM" id="Coils"/>
    </source>
</evidence>
<evidence type="ECO:0000259" key="9">
    <source>
        <dbReference type="Pfam" id="PF13087"/>
    </source>
</evidence>
<dbReference type="OrthoDB" id="6513042at2759"/>
<dbReference type="Pfam" id="PF21634">
    <property type="entry name" value="MOV-10_beta-barrel"/>
    <property type="match status" value="1"/>
</dbReference>
<dbReference type="PANTHER" id="PTHR45418">
    <property type="entry name" value="CANCER/TESTIS ANTIGEN 55"/>
    <property type="match status" value="1"/>
</dbReference>
<dbReference type="GO" id="GO:0005737">
    <property type="term" value="C:cytoplasm"/>
    <property type="evidence" value="ECO:0007669"/>
    <property type="project" value="UniProtKB-SubCell"/>
</dbReference>
<evidence type="ECO:0000259" key="8">
    <source>
        <dbReference type="Pfam" id="PF13086"/>
    </source>
</evidence>
<evidence type="ECO:0000256" key="4">
    <source>
        <dbReference type="ARBA" id="ARBA00022490"/>
    </source>
</evidence>
<feature type="region of interest" description="Disordered" evidence="7">
    <location>
        <begin position="313"/>
        <end position="347"/>
    </location>
</feature>
<dbReference type="EMBL" id="GAKP01020403">
    <property type="protein sequence ID" value="JAC38549.1"/>
    <property type="molecule type" value="Transcribed_RNA"/>
</dbReference>
<evidence type="ECO:0000256" key="2">
    <source>
        <dbReference type="ARBA" id="ARBA00005601"/>
    </source>
</evidence>
<comment type="subcellular location">
    <subcellularLocation>
        <location evidence="1">Cytoplasm</location>
    </subcellularLocation>
</comment>
<organism evidence="11">
    <name type="scientific">Bactrocera dorsalis</name>
    <name type="common">Oriental fruit fly</name>
    <name type="synonym">Dacus dorsalis</name>
    <dbReference type="NCBI Taxonomy" id="27457"/>
    <lineage>
        <taxon>Eukaryota</taxon>
        <taxon>Metazoa</taxon>
        <taxon>Ecdysozoa</taxon>
        <taxon>Arthropoda</taxon>
        <taxon>Hexapoda</taxon>
        <taxon>Insecta</taxon>
        <taxon>Pterygota</taxon>
        <taxon>Neoptera</taxon>
        <taxon>Endopterygota</taxon>
        <taxon>Diptera</taxon>
        <taxon>Brachycera</taxon>
        <taxon>Muscomorpha</taxon>
        <taxon>Tephritoidea</taxon>
        <taxon>Tephritidae</taxon>
        <taxon>Bactrocera</taxon>
        <taxon>Bactrocera</taxon>
    </lineage>
</organism>
<evidence type="ECO:0000256" key="1">
    <source>
        <dbReference type="ARBA" id="ARBA00004496"/>
    </source>
</evidence>
<keyword evidence="6" id="KW-0175">Coiled coil</keyword>
<accession>A0A034V8U5</accession>
<keyword evidence="11" id="KW-0547">Nucleotide-binding</keyword>
<keyword evidence="11" id="KW-0378">Hydrolase</keyword>
<evidence type="ECO:0000259" key="10">
    <source>
        <dbReference type="Pfam" id="PF21634"/>
    </source>
</evidence>
<protein>
    <recommendedName>
        <fullName evidence="3">RNA helicase</fullName>
        <ecNumber evidence="3">3.6.4.13</ecNumber>
    </recommendedName>
</protein>
<dbReference type="Pfam" id="PF13087">
    <property type="entry name" value="AAA_12"/>
    <property type="match status" value="1"/>
</dbReference>
<dbReference type="InterPro" id="IPR041677">
    <property type="entry name" value="DNA2/NAM7_AAA_11"/>
</dbReference>